<gene>
    <name evidence="1" type="ORF">LCGC14_1020480</name>
</gene>
<protein>
    <submittedName>
        <fullName evidence="1">Uncharacterized protein</fullName>
    </submittedName>
</protein>
<organism evidence="1">
    <name type="scientific">marine sediment metagenome</name>
    <dbReference type="NCBI Taxonomy" id="412755"/>
    <lineage>
        <taxon>unclassified sequences</taxon>
        <taxon>metagenomes</taxon>
        <taxon>ecological metagenomes</taxon>
    </lineage>
</organism>
<dbReference type="AlphaFoldDB" id="A0A0F9R3I1"/>
<dbReference type="EMBL" id="LAZR01004074">
    <property type="protein sequence ID" value="KKN12048.1"/>
    <property type="molecule type" value="Genomic_DNA"/>
</dbReference>
<evidence type="ECO:0000313" key="1">
    <source>
        <dbReference type="EMBL" id="KKN12048.1"/>
    </source>
</evidence>
<proteinExistence type="predicted"/>
<comment type="caution">
    <text evidence="1">The sequence shown here is derived from an EMBL/GenBank/DDBJ whole genome shotgun (WGS) entry which is preliminary data.</text>
</comment>
<reference evidence="1" key="1">
    <citation type="journal article" date="2015" name="Nature">
        <title>Complex archaea that bridge the gap between prokaryotes and eukaryotes.</title>
        <authorList>
            <person name="Spang A."/>
            <person name="Saw J.H."/>
            <person name="Jorgensen S.L."/>
            <person name="Zaremba-Niedzwiedzka K."/>
            <person name="Martijn J."/>
            <person name="Lind A.E."/>
            <person name="van Eijk R."/>
            <person name="Schleper C."/>
            <person name="Guy L."/>
            <person name="Ettema T.J."/>
        </authorList>
    </citation>
    <scope>NUCLEOTIDE SEQUENCE</scope>
</reference>
<accession>A0A0F9R3I1</accession>
<name>A0A0F9R3I1_9ZZZZ</name>
<sequence length="64" mass="7101">MKGKIGRIRKVGNLELGNLVTLEGEEGIITSFPSRHMIIVENINPRDGVWSSAKTVVRKVSKIQ</sequence>